<organism evidence="1 2">
    <name type="scientific">Diphasiastrum complanatum</name>
    <name type="common">Issler's clubmoss</name>
    <name type="synonym">Lycopodium complanatum</name>
    <dbReference type="NCBI Taxonomy" id="34168"/>
    <lineage>
        <taxon>Eukaryota</taxon>
        <taxon>Viridiplantae</taxon>
        <taxon>Streptophyta</taxon>
        <taxon>Embryophyta</taxon>
        <taxon>Tracheophyta</taxon>
        <taxon>Lycopodiopsida</taxon>
        <taxon>Lycopodiales</taxon>
        <taxon>Lycopodiaceae</taxon>
        <taxon>Lycopodioideae</taxon>
        <taxon>Diphasiastrum</taxon>
    </lineage>
</organism>
<proteinExistence type="predicted"/>
<keyword evidence="2" id="KW-1185">Reference proteome</keyword>
<comment type="caution">
    <text evidence="1">The sequence shown here is derived from an EMBL/GenBank/DDBJ whole genome shotgun (WGS) entry which is preliminary data.</text>
</comment>
<dbReference type="Proteomes" id="UP001162992">
    <property type="component" value="Chromosome 2"/>
</dbReference>
<reference evidence="2" key="1">
    <citation type="journal article" date="2024" name="Proc. Natl. Acad. Sci. U.S.A.">
        <title>Extraordinary preservation of gene collinearity over three hundred million years revealed in homosporous lycophytes.</title>
        <authorList>
            <person name="Li C."/>
            <person name="Wickell D."/>
            <person name="Kuo L.Y."/>
            <person name="Chen X."/>
            <person name="Nie B."/>
            <person name="Liao X."/>
            <person name="Peng D."/>
            <person name="Ji J."/>
            <person name="Jenkins J."/>
            <person name="Williams M."/>
            <person name="Shu S."/>
            <person name="Plott C."/>
            <person name="Barry K."/>
            <person name="Rajasekar S."/>
            <person name="Grimwood J."/>
            <person name="Han X."/>
            <person name="Sun S."/>
            <person name="Hou Z."/>
            <person name="He W."/>
            <person name="Dai G."/>
            <person name="Sun C."/>
            <person name="Schmutz J."/>
            <person name="Leebens-Mack J.H."/>
            <person name="Li F.W."/>
            <person name="Wang L."/>
        </authorList>
    </citation>
    <scope>NUCLEOTIDE SEQUENCE [LARGE SCALE GENOMIC DNA]</scope>
    <source>
        <strain evidence="2">cv. PW_Plant_1</strain>
    </source>
</reference>
<protein>
    <submittedName>
        <fullName evidence="1">Uncharacterized protein</fullName>
    </submittedName>
</protein>
<sequence>MRSIFCVPTYDIDLMWHSHQLKPVAYAQDTMTLLPKVLEHDDIDSDRSQGQKQDTGFHMTCELWENMYGVKYERAGVLYKGEPPSPLPPLEKTTSHSMSQGVPFSFSLPHQDIYLTQRKVLQVYLVIYGAKGLPTKKVSCFEVRISTIQEPKKFMLKARPLSYSPNPLWNKVLTMECEASTGGLIVGLQSRSSGIFGRKKLIGCIPITWEKLLDVPGLALDQWFHLSKDLIEAKLHIGMSVTPPIAAPYLFRARKTRHIGDDLRTLRTRTTNRGLWMTRTIIQKKKFL</sequence>
<name>A0ACC2EDP2_DIPCM</name>
<dbReference type="EMBL" id="CM055093">
    <property type="protein sequence ID" value="KAJ7564604.1"/>
    <property type="molecule type" value="Genomic_DNA"/>
</dbReference>
<evidence type="ECO:0000313" key="1">
    <source>
        <dbReference type="EMBL" id="KAJ7564604.1"/>
    </source>
</evidence>
<evidence type="ECO:0000313" key="2">
    <source>
        <dbReference type="Proteomes" id="UP001162992"/>
    </source>
</evidence>
<accession>A0ACC2EDP2</accession>
<gene>
    <name evidence="1" type="ORF">O6H91_02G025000</name>
</gene>